<dbReference type="InParanoid" id="A0A067RS72"/>
<dbReference type="AlphaFoldDB" id="A0A067RS72"/>
<evidence type="ECO:0000256" key="2">
    <source>
        <dbReference type="SAM" id="SignalP"/>
    </source>
</evidence>
<feature type="region of interest" description="Disordered" evidence="1">
    <location>
        <begin position="146"/>
        <end position="191"/>
    </location>
</feature>
<proteinExistence type="predicted"/>
<organism evidence="3 4">
    <name type="scientific">Zootermopsis nevadensis</name>
    <name type="common">Dampwood termite</name>
    <dbReference type="NCBI Taxonomy" id="136037"/>
    <lineage>
        <taxon>Eukaryota</taxon>
        <taxon>Metazoa</taxon>
        <taxon>Ecdysozoa</taxon>
        <taxon>Arthropoda</taxon>
        <taxon>Hexapoda</taxon>
        <taxon>Insecta</taxon>
        <taxon>Pterygota</taxon>
        <taxon>Neoptera</taxon>
        <taxon>Polyneoptera</taxon>
        <taxon>Dictyoptera</taxon>
        <taxon>Blattodea</taxon>
        <taxon>Blattoidea</taxon>
        <taxon>Termitoidae</taxon>
        <taxon>Termopsidae</taxon>
        <taxon>Zootermopsis</taxon>
    </lineage>
</organism>
<feature type="compositionally biased region" description="Basic and acidic residues" evidence="1">
    <location>
        <begin position="153"/>
        <end position="171"/>
    </location>
</feature>
<name>A0A067RS72_ZOONE</name>
<dbReference type="EMBL" id="KK852498">
    <property type="protein sequence ID" value="KDR22654.1"/>
    <property type="molecule type" value="Genomic_DNA"/>
</dbReference>
<feature type="signal peptide" evidence="2">
    <location>
        <begin position="1"/>
        <end position="22"/>
    </location>
</feature>
<evidence type="ECO:0000313" key="4">
    <source>
        <dbReference type="Proteomes" id="UP000027135"/>
    </source>
</evidence>
<evidence type="ECO:0000256" key="1">
    <source>
        <dbReference type="SAM" id="MobiDB-lite"/>
    </source>
</evidence>
<gene>
    <name evidence="3" type="ORF">L798_12787</name>
</gene>
<evidence type="ECO:0000313" key="3">
    <source>
        <dbReference type="EMBL" id="KDR22654.1"/>
    </source>
</evidence>
<protein>
    <submittedName>
        <fullName evidence="3">Uncharacterized protein</fullName>
    </submittedName>
</protein>
<sequence>MQGNLILLGLVLLLDAVCTVSGSVRPASVAEVREVVVWGRDRDIRKEIQEGILLPPLLPEFDVRGQSVNLVRPVTKANSVPQQQVFRTQALNASPEHKGDDDTLPMSYVDSSLFRRSNSEAEIAPSEIVTGTKKFPVKSSLLDAHKTQPNKAWKMEKNSENRNKYELRQDTTSEDTPGDGPTSNPPFWNHPLVADEVSDTFARLPSNEEYDRNYRYMHSILYGFNADF</sequence>
<dbReference type="OrthoDB" id="8193848at2759"/>
<feature type="chain" id="PRO_5001648676" evidence="2">
    <location>
        <begin position="23"/>
        <end position="228"/>
    </location>
</feature>
<dbReference type="Proteomes" id="UP000027135">
    <property type="component" value="Unassembled WGS sequence"/>
</dbReference>
<keyword evidence="4" id="KW-1185">Reference proteome</keyword>
<reference evidence="3 4" key="1">
    <citation type="journal article" date="2014" name="Nat. Commun.">
        <title>Molecular traces of alternative social organization in a termite genome.</title>
        <authorList>
            <person name="Terrapon N."/>
            <person name="Li C."/>
            <person name="Robertson H.M."/>
            <person name="Ji L."/>
            <person name="Meng X."/>
            <person name="Booth W."/>
            <person name="Chen Z."/>
            <person name="Childers C.P."/>
            <person name="Glastad K.M."/>
            <person name="Gokhale K."/>
            <person name="Gowin J."/>
            <person name="Gronenberg W."/>
            <person name="Hermansen R.A."/>
            <person name="Hu H."/>
            <person name="Hunt B.G."/>
            <person name="Huylmans A.K."/>
            <person name="Khalil S.M."/>
            <person name="Mitchell R.D."/>
            <person name="Munoz-Torres M.C."/>
            <person name="Mustard J.A."/>
            <person name="Pan H."/>
            <person name="Reese J.T."/>
            <person name="Scharf M.E."/>
            <person name="Sun F."/>
            <person name="Vogel H."/>
            <person name="Xiao J."/>
            <person name="Yang W."/>
            <person name="Yang Z."/>
            <person name="Yang Z."/>
            <person name="Zhou J."/>
            <person name="Zhu J."/>
            <person name="Brent C.S."/>
            <person name="Elsik C.G."/>
            <person name="Goodisman M.A."/>
            <person name="Liberles D.A."/>
            <person name="Roe R.M."/>
            <person name="Vargo E.L."/>
            <person name="Vilcinskas A."/>
            <person name="Wang J."/>
            <person name="Bornberg-Bauer E."/>
            <person name="Korb J."/>
            <person name="Zhang G."/>
            <person name="Liebig J."/>
        </authorList>
    </citation>
    <scope>NUCLEOTIDE SEQUENCE [LARGE SCALE GENOMIC DNA]</scope>
    <source>
        <tissue evidence="3">Whole organism</tissue>
    </source>
</reference>
<keyword evidence="2" id="KW-0732">Signal</keyword>
<accession>A0A067RS72</accession>